<sequence>MEESMTKPYFLLLEEHALKRTSFLKSCLVGSFIKWVGSAEVAGAESCVDACFSGNKVTVNLVGLPVYLRYKKVEDLCGSIVNVICSLHDMSRVRIVVRKGGRVPVSIMVNDGGEIGCVKGGRLVEKGGSLPEVMEGAAVKARKKGSDDNF</sequence>
<evidence type="ECO:0000313" key="1">
    <source>
        <dbReference type="EMBL" id="MCD7453569.1"/>
    </source>
</evidence>
<gene>
    <name evidence="1" type="ORF">HAX54_021366</name>
</gene>
<comment type="caution">
    <text evidence="1">The sequence shown here is derived from an EMBL/GenBank/DDBJ whole genome shotgun (WGS) entry which is preliminary data.</text>
</comment>
<proteinExistence type="predicted"/>
<keyword evidence="2" id="KW-1185">Reference proteome</keyword>
<evidence type="ECO:0000313" key="2">
    <source>
        <dbReference type="Proteomes" id="UP000823775"/>
    </source>
</evidence>
<protein>
    <submittedName>
        <fullName evidence="1">Uncharacterized protein</fullName>
    </submittedName>
</protein>
<dbReference type="Proteomes" id="UP000823775">
    <property type="component" value="Unassembled WGS sequence"/>
</dbReference>
<organism evidence="1 2">
    <name type="scientific">Datura stramonium</name>
    <name type="common">Jimsonweed</name>
    <name type="synonym">Common thornapple</name>
    <dbReference type="NCBI Taxonomy" id="4076"/>
    <lineage>
        <taxon>Eukaryota</taxon>
        <taxon>Viridiplantae</taxon>
        <taxon>Streptophyta</taxon>
        <taxon>Embryophyta</taxon>
        <taxon>Tracheophyta</taxon>
        <taxon>Spermatophyta</taxon>
        <taxon>Magnoliopsida</taxon>
        <taxon>eudicotyledons</taxon>
        <taxon>Gunneridae</taxon>
        <taxon>Pentapetalae</taxon>
        <taxon>asterids</taxon>
        <taxon>lamiids</taxon>
        <taxon>Solanales</taxon>
        <taxon>Solanaceae</taxon>
        <taxon>Solanoideae</taxon>
        <taxon>Datureae</taxon>
        <taxon>Datura</taxon>
    </lineage>
</organism>
<accession>A0ABS8S3W5</accession>
<reference evidence="1 2" key="1">
    <citation type="journal article" date="2021" name="BMC Genomics">
        <title>Datura genome reveals duplications of psychoactive alkaloid biosynthetic genes and high mutation rate following tissue culture.</title>
        <authorList>
            <person name="Rajewski A."/>
            <person name="Carter-House D."/>
            <person name="Stajich J."/>
            <person name="Litt A."/>
        </authorList>
    </citation>
    <scope>NUCLEOTIDE SEQUENCE [LARGE SCALE GENOMIC DNA]</scope>
    <source>
        <strain evidence="1">AR-01</strain>
    </source>
</reference>
<dbReference type="EMBL" id="JACEIK010000257">
    <property type="protein sequence ID" value="MCD7453569.1"/>
    <property type="molecule type" value="Genomic_DNA"/>
</dbReference>
<name>A0ABS8S3W5_DATST</name>